<comment type="caution">
    <text evidence="3">The sequence shown here is derived from an EMBL/GenBank/DDBJ whole genome shotgun (WGS) entry which is preliminary data.</text>
</comment>
<reference evidence="4" key="1">
    <citation type="journal article" date="2019" name="Int. J. Syst. Evol. Microbiol.">
        <title>The Global Catalogue of Microorganisms (GCM) 10K type strain sequencing project: providing services to taxonomists for standard genome sequencing and annotation.</title>
        <authorList>
            <consortium name="The Broad Institute Genomics Platform"/>
            <consortium name="The Broad Institute Genome Sequencing Center for Infectious Disease"/>
            <person name="Wu L."/>
            <person name="Ma J."/>
        </authorList>
    </citation>
    <scope>NUCLEOTIDE SEQUENCE [LARGE SCALE GENOMIC DNA]</scope>
    <source>
        <strain evidence="4">JCM 18401</strain>
    </source>
</reference>
<name>A0ABP9FHS3_9GAMM</name>
<organism evidence="3 4">
    <name type="scientific">Ferrimonas pelagia</name>
    <dbReference type="NCBI Taxonomy" id="1177826"/>
    <lineage>
        <taxon>Bacteria</taxon>
        <taxon>Pseudomonadati</taxon>
        <taxon>Pseudomonadota</taxon>
        <taxon>Gammaproteobacteria</taxon>
        <taxon>Alteromonadales</taxon>
        <taxon>Ferrimonadaceae</taxon>
        <taxon>Ferrimonas</taxon>
    </lineage>
</organism>
<keyword evidence="2" id="KW-0472">Membrane</keyword>
<dbReference type="EMBL" id="BAABJZ010000097">
    <property type="protein sequence ID" value="GAA4896392.1"/>
    <property type="molecule type" value="Genomic_DNA"/>
</dbReference>
<feature type="region of interest" description="Disordered" evidence="1">
    <location>
        <begin position="191"/>
        <end position="220"/>
    </location>
</feature>
<evidence type="ECO:0000256" key="2">
    <source>
        <dbReference type="SAM" id="Phobius"/>
    </source>
</evidence>
<feature type="compositionally biased region" description="Polar residues" evidence="1">
    <location>
        <begin position="192"/>
        <end position="201"/>
    </location>
</feature>
<dbReference type="Pfam" id="PF20108">
    <property type="entry name" value="DUF6498"/>
    <property type="match status" value="1"/>
</dbReference>
<feature type="transmembrane region" description="Helical" evidence="2">
    <location>
        <begin position="33"/>
        <end position="52"/>
    </location>
</feature>
<keyword evidence="4" id="KW-1185">Reference proteome</keyword>
<dbReference type="Proteomes" id="UP001499988">
    <property type="component" value="Unassembled WGS sequence"/>
</dbReference>
<sequence length="220" mass="25077">MIPTKTLFPALLSLLITLGVIMLEQWRATDLIWGLWICSLSIGYLDILLILFRRSQAPPLPKRLSTLVFFTFHFGFFHFVHAQFLAQFFPLPELAVGASEDPRHLLSVTLGLYWPLILTSLISQYPQLRQPISQPKQAMTRPYQNVIRMHLLILLFAALEQFDLAHWALYPIIAVYFVPWHAFRSSAPRAATGQQSISNRGNAALRQNGAKPQARGRTNK</sequence>
<proteinExistence type="predicted"/>
<feature type="transmembrane region" description="Helical" evidence="2">
    <location>
        <begin position="165"/>
        <end position="183"/>
    </location>
</feature>
<keyword evidence="2" id="KW-0812">Transmembrane</keyword>
<evidence type="ECO:0000313" key="3">
    <source>
        <dbReference type="EMBL" id="GAA4896392.1"/>
    </source>
</evidence>
<evidence type="ECO:0000313" key="4">
    <source>
        <dbReference type="Proteomes" id="UP001499988"/>
    </source>
</evidence>
<dbReference type="RefSeq" id="WP_345336462.1">
    <property type="nucleotide sequence ID" value="NZ_BAABJZ010000097.1"/>
</dbReference>
<keyword evidence="2" id="KW-1133">Transmembrane helix</keyword>
<gene>
    <name evidence="3" type="ORF">GCM10023333_32030</name>
</gene>
<dbReference type="InterPro" id="IPR045466">
    <property type="entry name" value="DUF6498"/>
</dbReference>
<protein>
    <submittedName>
        <fullName evidence="3">Uncharacterized protein</fullName>
    </submittedName>
</protein>
<accession>A0ABP9FHS3</accession>
<feature type="transmembrane region" description="Helical" evidence="2">
    <location>
        <begin position="64"/>
        <end position="84"/>
    </location>
</feature>
<evidence type="ECO:0000256" key="1">
    <source>
        <dbReference type="SAM" id="MobiDB-lite"/>
    </source>
</evidence>